<dbReference type="HOGENOM" id="CLU_467441_0_0_2"/>
<evidence type="ECO:0000259" key="9">
    <source>
        <dbReference type="Pfam" id="PF13231"/>
    </source>
</evidence>
<dbReference type="STRING" id="634497.HAH_1207"/>
<feature type="transmembrane region" description="Helical" evidence="8">
    <location>
        <begin position="211"/>
        <end position="240"/>
    </location>
</feature>
<gene>
    <name evidence="10" type="ordered locus">HAH_1207</name>
</gene>
<dbReference type="PANTHER" id="PTHR33908">
    <property type="entry name" value="MANNOSYLTRANSFERASE YKCB-RELATED"/>
    <property type="match status" value="1"/>
</dbReference>
<keyword evidence="3" id="KW-0328">Glycosyltransferase</keyword>
<sequence>MGNQEEMPSNLWNRISKSVRREPVVPIIALAAFLLMFFGTWRLRPHLTFPDETGAIELALRMGYEQNPFIDNFRKGGNLHLYLLALSFVPVTLYWLVTGQFGDIMSGAASVGSSPSWGVSPDLLTAFYDVLFAGRLVSVLFGVGTVVVLYYLGRELLDRRAGILASVFLTTSVGYVLTAHYATEDVPMTFFLMLGFLLTVRAFHSRETRTLLAAALVAGLAASTKATAGLLVLPIAIVIIERHWDGSRTVGEFVKAVWRYPTLTILSYVTTTPSIFVHPGSWADEISRYIYRSTSDSVAYNWSDPGWLIQLAHLAEGQGIMLFLFSILSVLLVIAFLLRGTLDSAVWLLLVYAIPYFIVITQGNMTQFPRVMPLFPILAVLAGIAGSELSQFSHPVRLAGIGLLTLVIVFSGVHTTVGVADINESRQEATAWTHANLDSSDTVDVYSQQVYLPEFPDETTVNRYEIHSTFPRENWQPGLERLDCNAPEYVVLSSYHYFRFFKDPSVFPDVTERMSALFAEEDYEIVRTFGPPVNTELSAERKFRDSAGLSSFPEDGNPTILVMKRIDDEPTC</sequence>
<keyword evidence="2" id="KW-1003">Cell membrane</keyword>
<dbReference type="EMBL" id="CP002921">
    <property type="protein sequence ID" value="AEM56822.1"/>
    <property type="molecule type" value="Genomic_DNA"/>
</dbReference>
<protein>
    <recommendedName>
        <fullName evidence="9">Glycosyltransferase RgtA/B/C/D-like domain-containing protein</fullName>
    </recommendedName>
</protein>
<dbReference type="Pfam" id="PF13231">
    <property type="entry name" value="PMT_2"/>
    <property type="match status" value="1"/>
</dbReference>
<name>G0HY21_HALHT</name>
<dbReference type="AlphaFoldDB" id="G0HY21"/>
<evidence type="ECO:0000256" key="3">
    <source>
        <dbReference type="ARBA" id="ARBA00022676"/>
    </source>
</evidence>
<evidence type="ECO:0000256" key="7">
    <source>
        <dbReference type="ARBA" id="ARBA00023136"/>
    </source>
</evidence>
<dbReference type="GO" id="GO:0016763">
    <property type="term" value="F:pentosyltransferase activity"/>
    <property type="evidence" value="ECO:0007669"/>
    <property type="project" value="TreeGrafter"/>
</dbReference>
<feature type="transmembrane region" description="Helical" evidence="8">
    <location>
        <begin position="188"/>
        <end position="204"/>
    </location>
</feature>
<feature type="transmembrane region" description="Helical" evidence="8">
    <location>
        <begin position="130"/>
        <end position="151"/>
    </location>
</feature>
<dbReference type="InterPro" id="IPR038731">
    <property type="entry name" value="RgtA/B/C-like"/>
</dbReference>
<comment type="subcellular location">
    <subcellularLocation>
        <location evidence="1">Cell membrane</location>
        <topology evidence="1">Multi-pass membrane protein</topology>
    </subcellularLocation>
</comment>
<evidence type="ECO:0000313" key="10">
    <source>
        <dbReference type="EMBL" id="AEM56822.1"/>
    </source>
</evidence>
<evidence type="ECO:0000256" key="1">
    <source>
        <dbReference type="ARBA" id="ARBA00004651"/>
    </source>
</evidence>
<feature type="domain" description="Glycosyltransferase RgtA/B/C/D-like" evidence="9">
    <location>
        <begin position="128"/>
        <end position="243"/>
    </location>
</feature>
<evidence type="ECO:0000256" key="5">
    <source>
        <dbReference type="ARBA" id="ARBA00022692"/>
    </source>
</evidence>
<keyword evidence="5 8" id="KW-0812">Transmembrane</keyword>
<evidence type="ECO:0000313" key="11">
    <source>
        <dbReference type="Proteomes" id="UP000005629"/>
    </source>
</evidence>
<feature type="transmembrane region" description="Helical" evidence="8">
    <location>
        <begin position="163"/>
        <end position="182"/>
    </location>
</feature>
<feature type="transmembrane region" description="Helical" evidence="8">
    <location>
        <begin position="401"/>
        <end position="420"/>
    </location>
</feature>
<feature type="transmembrane region" description="Helical" evidence="8">
    <location>
        <begin position="320"/>
        <end position="338"/>
    </location>
</feature>
<dbReference type="InterPro" id="IPR050297">
    <property type="entry name" value="LipidA_mod_glycosyltrf_83"/>
</dbReference>
<feature type="transmembrane region" description="Helical" evidence="8">
    <location>
        <begin position="345"/>
        <end position="365"/>
    </location>
</feature>
<keyword evidence="4" id="KW-0808">Transferase</keyword>
<proteinExistence type="predicted"/>
<evidence type="ECO:0000256" key="8">
    <source>
        <dbReference type="SAM" id="Phobius"/>
    </source>
</evidence>
<dbReference type="eggNOG" id="arCOG00567">
    <property type="taxonomic scope" value="Archaea"/>
</dbReference>
<reference evidence="10 11" key="1">
    <citation type="journal article" date="2011" name="J. Bacteriol.">
        <title>Complete genome sequence of Haloarcula hispanica, a model haloarchaeon for studying genetics, metabolism, and virus-host interaction.</title>
        <authorList>
            <person name="Liu H."/>
            <person name="Wu Z."/>
            <person name="Li M."/>
            <person name="Zhang F."/>
            <person name="Zheng H."/>
            <person name="Han J."/>
            <person name="Liu J."/>
            <person name="Zhou J."/>
            <person name="Wang S."/>
            <person name="Xiang H."/>
        </authorList>
    </citation>
    <scope>NUCLEOTIDE SEQUENCE [LARGE SCALE GENOMIC DNA]</scope>
    <source>
        <strain evidence="11">ATCC 33960 / DSM 4426 / JCM 8911 / NBRC 102182 / NCIMB 2187 / VKM B-1755</strain>
    </source>
</reference>
<keyword evidence="6 8" id="KW-1133">Transmembrane helix</keyword>
<evidence type="ECO:0000256" key="6">
    <source>
        <dbReference type="ARBA" id="ARBA00022989"/>
    </source>
</evidence>
<evidence type="ECO:0000256" key="2">
    <source>
        <dbReference type="ARBA" id="ARBA00022475"/>
    </source>
</evidence>
<dbReference type="GO" id="GO:0008610">
    <property type="term" value="P:lipid biosynthetic process"/>
    <property type="evidence" value="ECO:0007669"/>
    <property type="project" value="UniProtKB-ARBA"/>
</dbReference>
<dbReference type="Proteomes" id="UP000005629">
    <property type="component" value="Chromosome I"/>
</dbReference>
<dbReference type="PANTHER" id="PTHR33908:SF11">
    <property type="entry name" value="MEMBRANE PROTEIN"/>
    <property type="match status" value="1"/>
</dbReference>
<keyword evidence="7 8" id="KW-0472">Membrane</keyword>
<dbReference type="GO" id="GO:0005886">
    <property type="term" value="C:plasma membrane"/>
    <property type="evidence" value="ECO:0007669"/>
    <property type="project" value="UniProtKB-SubCell"/>
</dbReference>
<organism evidence="10 11">
    <name type="scientific">Haloarcula hispanica (strain ATCC 33960 / DSM 4426 / JCM 8911 / NBRC 102182 / NCIMB 2187 / VKM B-1755)</name>
    <dbReference type="NCBI Taxonomy" id="634497"/>
    <lineage>
        <taxon>Archaea</taxon>
        <taxon>Methanobacteriati</taxon>
        <taxon>Methanobacteriota</taxon>
        <taxon>Stenosarchaea group</taxon>
        <taxon>Halobacteria</taxon>
        <taxon>Halobacteriales</taxon>
        <taxon>Haloarculaceae</taxon>
        <taxon>Haloarcula</taxon>
    </lineage>
</organism>
<evidence type="ECO:0000256" key="4">
    <source>
        <dbReference type="ARBA" id="ARBA00022679"/>
    </source>
</evidence>
<feature type="transmembrane region" description="Helical" evidence="8">
    <location>
        <begin position="79"/>
        <end position="97"/>
    </location>
</feature>
<accession>G0HY21</accession>
<feature type="transmembrane region" description="Helical" evidence="8">
    <location>
        <begin position="24"/>
        <end position="41"/>
    </location>
</feature>
<dbReference type="KEGG" id="hhi:HAH_1207"/>